<dbReference type="InterPro" id="IPR013825">
    <property type="entry name" value="Topo_IA_cen_sub2"/>
</dbReference>
<dbReference type="RefSeq" id="WP_252472423.1">
    <property type="nucleotide sequence ID" value="NZ_JALBWM010000164.1"/>
</dbReference>
<accession>A0A9X2J7I3</accession>
<evidence type="ECO:0000256" key="10">
    <source>
        <dbReference type="ARBA" id="ARBA00023235"/>
    </source>
</evidence>
<comment type="caution">
    <text evidence="17">The sequence shown here is derived from an EMBL/GenBank/DDBJ whole genome shotgun (WGS) entry which is preliminary data.</text>
</comment>
<dbReference type="Pfam" id="PF01751">
    <property type="entry name" value="Toprim"/>
    <property type="match status" value="1"/>
</dbReference>
<evidence type="ECO:0000256" key="9">
    <source>
        <dbReference type="ARBA" id="ARBA00023125"/>
    </source>
</evidence>
<gene>
    <name evidence="17" type="ORF">MO867_20060</name>
</gene>
<dbReference type="PRINTS" id="PR00417">
    <property type="entry name" value="PRTPISMRASEI"/>
</dbReference>
<dbReference type="SMART" id="SM00437">
    <property type="entry name" value="TOP1Ac"/>
    <property type="match status" value="1"/>
</dbReference>
<keyword evidence="8" id="KW-0799">Topoisomerase</keyword>
<evidence type="ECO:0000256" key="2">
    <source>
        <dbReference type="ARBA" id="ARBA00009446"/>
    </source>
</evidence>
<dbReference type="PROSITE" id="PS52039">
    <property type="entry name" value="TOPO_IA_2"/>
    <property type="match status" value="1"/>
</dbReference>
<dbReference type="InterPro" id="IPR013826">
    <property type="entry name" value="Topo_IA_cen_sub3"/>
</dbReference>
<dbReference type="CDD" id="cd00186">
    <property type="entry name" value="TOP1Ac"/>
    <property type="match status" value="1"/>
</dbReference>
<dbReference type="InterPro" id="IPR013824">
    <property type="entry name" value="Topo_IA_cen_sub1"/>
</dbReference>
<dbReference type="InterPro" id="IPR023405">
    <property type="entry name" value="Topo_IA_core_domain"/>
</dbReference>
<dbReference type="PANTHER" id="PTHR11390:SF21">
    <property type="entry name" value="DNA TOPOISOMERASE 3-ALPHA"/>
    <property type="match status" value="1"/>
</dbReference>
<evidence type="ECO:0000259" key="16">
    <source>
        <dbReference type="PROSITE" id="PS52039"/>
    </source>
</evidence>
<keyword evidence="6" id="KW-0863">Zinc-finger</keyword>
<dbReference type="AlphaFoldDB" id="A0A9X2J7I3"/>
<dbReference type="InterPro" id="IPR006171">
    <property type="entry name" value="TOPRIM_dom"/>
</dbReference>
<comment type="similarity">
    <text evidence="2">Belongs to the type IA topoisomerase family.</text>
</comment>
<dbReference type="CDD" id="cd03362">
    <property type="entry name" value="TOPRIM_TopoIA_TopoIII"/>
    <property type="match status" value="1"/>
</dbReference>
<evidence type="ECO:0000256" key="8">
    <source>
        <dbReference type="ARBA" id="ARBA00023029"/>
    </source>
</evidence>
<evidence type="ECO:0000313" key="18">
    <source>
        <dbReference type="Proteomes" id="UP001139028"/>
    </source>
</evidence>
<dbReference type="GO" id="GO:0006310">
    <property type="term" value="P:DNA recombination"/>
    <property type="evidence" value="ECO:0007669"/>
    <property type="project" value="TreeGrafter"/>
</dbReference>
<keyword evidence="9" id="KW-0238">DNA-binding</keyword>
<evidence type="ECO:0000259" key="15">
    <source>
        <dbReference type="PROSITE" id="PS50880"/>
    </source>
</evidence>
<keyword evidence="5" id="KW-0677">Repeat</keyword>
<dbReference type="Gene3D" id="3.40.50.140">
    <property type="match status" value="1"/>
</dbReference>
<dbReference type="InterPro" id="IPR005738">
    <property type="entry name" value="TopoIII"/>
</dbReference>
<dbReference type="PANTHER" id="PTHR11390">
    <property type="entry name" value="PROKARYOTIC DNA TOPOISOMERASE"/>
    <property type="match status" value="1"/>
</dbReference>
<dbReference type="Proteomes" id="UP001139028">
    <property type="component" value="Unassembled WGS sequence"/>
</dbReference>
<dbReference type="InterPro" id="IPR013497">
    <property type="entry name" value="Topo_IA_cen"/>
</dbReference>
<dbReference type="GO" id="GO:0003677">
    <property type="term" value="F:DNA binding"/>
    <property type="evidence" value="ECO:0007669"/>
    <property type="project" value="UniProtKB-KW"/>
</dbReference>
<dbReference type="Gene3D" id="2.70.20.10">
    <property type="entry name" value="Topoisomerase I, domain 3"/>
    <property type="match status" value="1"/>
</dbReference>
<feature type="domain" description="Toprim" evidence="15">
    <location>
        <begin position="1"/>
        <end position="132"/>
    </location>
</feature>
<dbReference type="InterPro" id="IPR003601">
    <property type="entry name" value="Topo_IA_2"/>
</dbReference>
<organism evidence="17 18">
    <name type="scientific">Microbulbifer okhotskensis</name>
    <dbReference type="NCBI Taxonomy" id="2926617"/>
    <lineage>
        <taxon>Bacteria</taxon>
        <taxon>Pseudomonadati</taxon>
        <taxon>Pseudomonadota</taxon>
        <taxon>Gammaproteobacteria</taxon>
        <taxon>Cellvibrionales</taxon>
        <taxon>Microbulbiferaceae</taxon>
        <taxon>Microbulbifer</taxon>
    </lineage>
</organism>
<evidence type="ECO:0000256" key="11">
    <source>
        <dbReference type="ARBA" id="ARBA00030003"/>
    </source>
</evidence>
<evidence type="ECO:0000256" key="4">
    <source>
        <dbReference type="ARBA" id="ARBA00022723"/>
    </source>
</evidence>
<sequence length="731" mass="82404">MRLFIAEKHEVGQAIAKTLGNPRRKDGYYTCGNDVVTWCAGHMLELCPPEDYDEALRKWTLESLPIINIPWKYRVIEGRGKQFGVIANLIKQADEIVNAGDTDAEGQLLVDEILEYCKNRKAVKRILINDNNEKLIRRALGNLRENSEFFGLYQSALARMVGDKLYGFNLTRLYTLKGREKGFNGILSVGRVQTPILGLVVARDRAIADHRKTYYFTVKGQFSIQGLNFPALFRAPEDSPLDEKGRIESEVYAQRIASACKGQPAKVISVDKKIKQEAAPLPYDLLELQVDASRKFGVKADKTLKITQELREKKLITYNRSDCRYLNDENHQDAPEVLATIVGNAPLFAPFVKKSDPSRKSRAFNNANVTAHHAIIPTQGRGDISSLTEDQRNIYLLICRAYIAQFWPLKESRVIIVNLEVEGYQFRAVNTQIISPGWSALYKNDKGNQEIESGKSDDSTTVELSQLSKGYEGFCTDCQSEKKETLPPKAYTEATLLKDLKQVAKYIKNSEIAKLLRDKDKGKKGESGGIGTPSTRDSFIVKLKERDFIEEKRKLLVSTKLGREFHDALPATATAPDMTALWHQQQKDIQEGRINLDTFLAGLVKTVTEEVIKVREMGLPIKDNSPNCPICKVTKLRRIKGKNGFFWGCIGYPSCEASFPDKRGKPNLEPKPKANAGDTTDHACPECENGNLIKRRGKSKKTKKFYNWYGCDQYPTCKASFFENDAKLKFG</sequence>
<evidence type="ECO:0000256" key="7">
    <source>
        <dbReference type="ARBA" id="ARBA00022833"/>
    </source>
</evidence>
<evidence type="ECO:0000256" key="12">
    <source>
        <dbReference type="ARBA" id="ARBA00031985"/>
    </source>
</evidence>
<dbReference type="EMBL" id="JALBWM010000164">
    <property type="protein sequence ID" value="MCO1336629.1"/>
    <property type="molecule type" value="Genomic_DNA"/>
</dbReference>
<keyword evidence="4" id="KW-0479">Metal-binding</keyword>
<dbReference type="GO" id="GO:0043597">
    <property type="term" value="C:cytoplasmic replication fork"/>
    <property type="evidence" value="ECO:0007669"/>
    <property type="project" value="TreeGrafter"/>
</dbReference>
<evidence type="ECO:0000256" key="3">
    <source>
        <dbReference type="ARBA" id="ARBA00012891"/>
    </source>
</evidence>
<dbReference type="GO" id="GO:0006281">
    <property type="term" value="P:DNA repair"/>
    <property type="evidence" value="ECO:0007669"/>
    <property type="project" value="TreeGrafter"/>
</dbReference>
<evidence type="ECO:0000256" key="5">
    <source>
        <dbReference type="ARBA" id="ARBA00022737"/>
    </source>
</evidence>
<dbReference type="InterPro" id="IPR000380">
    <property type="entry name" value="Topo_IA"/>
</dbReference>
<proteinExistence type="inferred from homology"/>
<evidence type="ECO:0000256" key="14">
    <source>
        <dbReference type="ARBA" id="ARBA00032877"/>
    </source>
</evidence>
<dbReference type="GO" id="GO:0003917">
    <property type="term" value="F:DNA topoisomerase type I (single strand cut, ATP-independent) activity"/>
    <property type="evidence" value="ECO:0007669"/>
    <property type="project" value="UniProtKB-EC"/>
</dbReference>
<dbReference type="Pfam" id="PF01131">
    <property type="entry name" value="Topoisom_bac"/>
    <property type="match status" value="1"/>
</dbReference>
<evidence type="ECO:0000256" key="13">
    <source>
        <dbReference type="ARBA" id="ARBA00032235"/>
    </source>
</evidence>
<dbReference type="SMART" id="SM00436">
    <property type="entry name" value="TOP1Bc"/>
    <property type="match status" value="1"/>
</dbReference>
<comment type="catalytic activity">
    <reaction evidence="1">
        <text>ATP-independent breakage of single-stranded DNA, followed by passage and rejoining.</text>
        <dbReference type="EC" id="5.6.2.1"/>
    </reaction>
</comment>
<evidence type="ECO:0000313" key="17">
    <source>
        <dbReference type="EMBL" id="MCO1336629.1"/>
    </source>
</evidence>
<dbReference type="SUPFAM" id="SSF56712">
    <property type="entry name" value="Prokaryotic type I DNA topoisomerase"/>
    <property type="match status" value="1"/>
</dbReference>
<dbReference type="NCBIfam" id="TIGR01056">
    <property type="entry name" value="topB"/>
    <property type="match status" value="1"/>
</dbReference>
<dbReference type="InterPro" id="IPR003602">
    <property type="entry name" value="Topo_IA_DNA-bd_dom"/>
</dbReference>
<dbReference type="GO" id="GO:0006265">
    <property type="term" value="P:DNA topological change"/>
    <property type="evidence" value="ECO:0007669"/>
    <property type="project" value="InterPro"/>
</dbReference>
<name>A0A9X2J7I3_9GAMM</name>
<feature type="domain" description="Topo IA-type catalytic" evidence="16">
    <location>
        <begin position="149"/>
        <end position="612"/>
    </location>
</feature>
<dbReference type="NCBIfam" id="NF005829">
    <property type="entry name" value="PRK07726.1"/>
    <property type="match status" value="1"/>
</dbReference>
<dbReference type="SMART" id="SM00493">
    <property type="entry name" value="TOPRIM"/>
    <property type="match status" value="1"/>
</dbReference>
<dbReference type="Gene3D" id="1.10.460.10">
    <property type="entry name" value="Topoisomerase I, domain 2"/>
    <property type="match status" value="1"/>
</dbReference>
<keyword evidence="10" id="KW-0413">Isomerase</keyword>
<reference evidence="17" key="1">
    <citation type="journal article" date="2022" name="Arch. Microbiol.">
        <title>Microbulbifer okhotskensis sp. nov., isolated from a deep bottom sediment of the Okhotsk Sea.</title>
        <authorList>
            <person name="Romanenko L."/>
            <person name="Kurilenko V."/>
            <person name="Otstavnykh N."/>
            <person name="Velansky P."/>
            <person name="Isaeva M."/>
            <person name="Mikhailov V."/>
        </authorList>
    </citation>
    <scope>NUCLEOTIDE SEQUENCE</scope>
    <source>
        <strain evidence="17">OS29</strain>
    </source>
</reference>
<evidence type="ECO:0000256" key="1">
    <source>
        <dbReference type="ARBA" id="ARBA00000213"/>
    </source>
</evidence>
<protein>
    <recommendedName>
        <fullName evidence="3">DNA topoisomerase</fullName>
        <ecNumber evidence="3">5.6.2.1</ecNumber>
    </recommendedName>
    <alternativeName>
        <fullName evidence="14">Omega-protein</fullName>
    </alternativeName>
    <alternativeName>
        <fullName evidence="13">Relaxing enzyme</fullName>
    </alternativeName>
    <alternativeName>
        <fullName evidence="11">Swivelase</fullName>
    </alternativeName>
    <alternativeName>
        <fullName evidence="12">Untwisting enzyme</fullName>
    </alternativeName>
</protein>
<dbReference type="PROSITE" id="PS50880">
    <property type="entry name" value="TOPRIM"/>
    <property type="match status" value="1"/>
</dbReference>
<dbReference type="Gene3D" id="1.10.290.10">
    <property type="entry name" value="Topoisomerase I, domain 4"/>
    <property type="match status" value="1"/>
</dbReference>
<dbReference type="EC" id="5.6.2.1" evidence="3"/>
<dbReference type="Pfam" id="PF01396">
    <property type="entry name" value="Zn_ribbon_Top1"/>
    <property type="match status" value="2"/>
</dbReference>
<keyword evidence="7" id="KW-0862">Zinc</keyword>
<dbReference type="InterPro" id="IPR013498">
    <property type="entry name" value="Topo_IA_Znf"/>
</dbReference>
<dbReference type="Gene3D" id="3.30.65.10">
    <property type="entry name" value="Bacterial Topoisomerase I, domain 1"/>
    <property type="match status" value="1"/>
</dbReference>
<evidence type="ECO:0000256" key="6">
    <source>
        <dbReference type="ARBA" id="ARBA00022771"/>
    </source>
</evidence>
<dbReference type="InterPro" id="IPR034144">
    <property type="entry name" value="TOPRIM_TopoIII"/>
</dbReference>
<keyword evidence="18" id="KW-1185">Reference proteome</keyword>
<dbReference type="GO" id="GO:0008270">
    <property type="term" value="F:zinc ion binding"/>
    <property type="evidence" value="ECO:0007669"/>
    <property type="project" value="UniProtKB-KW"/>
</dbReference>